<evidence type="ECO:0000313" key="1">
    <source>
        <dbReference type="EMBL" id="SVE29530.1"/>
    </source>
</evidence>
<dbReference type="AlphaFoldDB" id="A0A383CBQ3"/>
<dbReference type="EMBL" id="UINC01207446">
    <property type="protein sequence ID" value="SVE29530.1"/>
    <property type="molecule type" value="Genomic_DNA"/>
</dbReference>
<protein>
    <submittedName>
        <fullName evidence="1">Uncharacterized protein</fullName>
    </submittedName>
</protein>
<organism evidence="1">
    <name type="scientific">marine metagenome</name>
    <dbReference type="NCBI Taxonomy" id="408172"/>
    <lineage>
        <taxon>unclassified sequences</taxon>
        <taxon>metagenomes</taxon>
        <taxon>ecological metagenomes</taxon>
    </lineage>
</organism>
<dbReference type="InterPro" id="IPR011047">
    <property type="entry name" value="Quinoprotein_ADH-like_sf"/>
</dbReference>
<proteinExistence type="predicted"/>
<accession>A0A383CBQ3</accession>
<feature type="non-terminal residue" evidence="1">
    <location>
        <position position="105"/>
    </location>
</feature>
<reference evidence="1" key="1">
    <citation type="submission" date="2018-05" db="EMBL/GenBank/DDBJ databases">
        <authorList>
            <person name="Lanie J.A."/>
            <person name="Ng W.-L."/>
            <person name="Kazmierczak K.M."/>
            <person name="Andrzejewski T.M."/>
            <person name="Davidsen T.M."/>
            <person name="Wayne K.J."/>
            <person name="Tettelin H."/>
            <person name="Glass J.I."/>
            <person name="Rusch D."/>
            <person name="Podicherti R."/>
            <person name="Tsui H.-C.T."/>
            <person name="Winkler M.E."/>
        </authorList>
    </citation>
    <scope>NUCLEOTIDE SEQUENCE</scope>
</reference>
<name>A0A383CBQ3_9ZZZZ</name>
<sequence length="105" mass="11727">MRGNSATLPTWQTKINMHKLTLVFLLIGFTKGLAAKSEFAPTDWPNWRGLTSDGQALLVDGLPTEWNETKNIVWKTPIPGRGHSTPTVVGERIYLATADEDEMFQ</sequence>
<dbReference type="Gene3D" id="2.40.10.480">
    <property type="match status" value="1"/>
</dbReference>
<dbReference type="SUPFAM" id="SSF50998">
    <property type="entry name" value="Quinoprotein alcohol dehydrogenase-like"/>
    <property type="match status" value="1"/>
</dbReference>
<gene>
    <name evidence="1" type="ORF">METZ01_LOCUS482384</name>
</gene>